<dbReference type="EMBL" id="CM046110">
    <property type="protein sequence ID" value="KAI8422326.1"/>
    <property type="molecule type" value="Genomic_DNA"/>
</dbReference>
<accession>A0ACC0JE33</accession>
<protein>
    <submittedName>
        <fullName evidence="1">Uncharacterized protein</fullName>
    </submittedName>
</protein>
<gene>
    <name evidence="1" type="ORF">MSG28_006198</name>
</gene>
<name>A0ACC0JE33_CHOFU</name>
<evidence type="ECO:0000313" key="2">
    <source>
        <dbReference type="Proteomes" id="UP001064048"/>
    </source>
</evidence>
<organism evidence="1 2">
    <name type="scientific">Choristoneura fumiferana</name>
    <name type="common">Spruce budworm moth</name>
    <name type="synonym">Archips fumiferana</name>
    <dbReference type="NCBI Taxonomy" id="7141"/>
    <lineage>
        <taxon>Eukaryota</taxon>
        <taxon>Metazoa</taxon>
        <taxon>Ecdysozoa</taxon>
        <taxon>Arthropoda</taxon>
        <taxon>Hexapoda</taxon>
        <taxon>Insecta</taxon>
        <taxon>Pterygota</taxon>
        <taxon>Neoptera</taxon>
        <taxon>Endopterygota</taxon>
        <taxon>Lepidoptera</taxon>
        <taxon>Glossata</taxon>
        <taxon>Ditrysia</taxon>
        <taxon>Tortricoidea</taxon>
        <taxon>Tortricidae</taxon>
        <taxon>Tortricinae</taxon>
        <taxon>Choristoneura</taxon>
    </lineage>
</organism>
<keyword evidence="2" id="KW-1185">Reference proteome</keyword>
<evidence type="ECO:0000313" key="1">
    <source>
        <dbReference type="EMBL" id="KAI8422326.1"/>
    </source>
</evidence>
<dbReference type="Proteomes" id="UP001064048">
    <property type="component" value="Chromosome 10"/>
</dbReference>
<proteinExistence type="predicted"/>
<reference evidence="1 2" key="1">
    <citation type="journal article" date="2022" name="Genome Biol. Evol.">
        <title>The Spruce Budworm Genome: Reconstructing the Evolutionary History of Antifreeze Proteins.</title>
        <authorList>
            <person name="Beliveau C."/>
            <person name="Gagne P."/>
            <person name="Picq S."/>
            <person name="Vernygora O."/>
            <person name="Keeling C.I."/>
            <person name="Pinkney K."/>
            <person name="Doucet D."/>
            <person name="Wen F."/>
            <person name="Johnston J.S."/>
            <person name="Maaroufi H."/>
            <person name="Boyle B."/>
            <person name="Laroche J."/>
            <person name="Dewar K."/>
            <person name="Juretic N."/>
            <person name="Blackburn G."/>
            <person name="Nisole A."/>
            <person name="Brunet B."/>
            <person name="Brandao M."/>
            <person name="Lumley L."/>
            <person name="Duan J."/>
            <person name="Quan G."/>
            <person name="Lucarotti C.J."/>
            <person name="Roe A.D."/>
            <person name="Sperling F.A.H."/>
            <person name="Levesque R.C."/>
            <person name="Cusson M."/>
        </authorList>
    </citation>
    <scope>NUCLEOTIDE SEQUENCE [LARGE SCALE GENOMIC DNA]</scope>
    <source>
        <strain evidence="1">Glfc:IPQL:Cfum</strain>
    </source>
</reference>
<sequence length="2509" mass="283080">MSCQVLVFADCGDISSLGRALFIPEKEDTSWLSQCTVSLSPCGNLLAVGYRSRLCLLTSQWIRSTDRNTYLISWSGSLPSNITAMLALSICPSHQSSQNGPDWFCIIVGFNNGSVAFYTNTGHLLSMEKLDELPVMRISCHTGSYGTLPDDIHVLFQTSVCIISGTSLFQLLRSAKAQLAKVQAGVQENYSVDNRSLSIRKWSFSDQEQINDAAVVGLELKNSYDHLLSASTYGGYDTWYRSIPPMNTLILGAGVKPYVGFHYALEGGTTPPLQDVARAVAHKIKSALPYPLHQPSGGYCLNSAAAAQEPQVRVEALSLRAALRDGARAGAGAAVAPDRRLAAVADSLGRVAVLDVARGHLIRLFKGYRDAQCAFVQRGNRVAVFTATKNGKLIYNTCGLVGAEKSYTHKKLNLPEMQCVLIDPDGKLKKFVIPFFYALEGEHSNRSKDLHILRDLREFIKKTLSGTDNFETEIVDKASKLKTLDLQKHCLEMLVRNYEIPSKVVISCLKLFWDNIESIDSLTSQELLTKRYFANLGLLTLFYRSINNEPTHEMTELMTKIYNYLNIEKGLAEDTSLDVEEEEERPDFHLLEDDNCILERLLILSQENGYREHQHARVKFAESKSHEFKEITSCFLLEETSKYLVLKPELPVEKLNKLASDVFKAIFKINDIAMLTSILKNSSIDPKEVMKLVIMHLMNMPLEEISIDLIEKLISVLYYTSYAAEEARNISYNEVYPWWQDIRDLLVNMSCPLRSMIVAMACKAVSKIYEIKYSEIEEEAWESLTKENAKWGILIGKLEDISLLTIILMFKDKFDGNHLPKLQFDDISINLKYIYTRGKGSVTELIAKWLCGMGVVPEAIVANELMENQTGAGDDESDDEDSASYPFLENNRVHVDKNPKIFKWLSLLRQQFPLSTSADYIIANMCWEYAMAWQADMQHIGKLLAVVGCLRNISDAHLRLGLFAIIWATYIRHVFEASCRLVSKVGKLPKEPLCLQDVGFGNTVLVNFLEATTQYLDEFLKYSTTSIDHEKREIQYEKIWDDSMPSLVEVAQDTKKVNNDILNLNYQISCTIYYQCHFNVKVSKPLDTLYDIDYQYIFEALTGSVAKREISMKASEKLRNPRMKFVTKLIRAAIETVSCDDGAVAGAPSYNSEECSRWMEKIAVLDTSIPAHPSLETTVIVLQKILFQVEMKSKDPVDPQDVKLTQLIIDSCQVLVFADCGDISSLGRALFIPEKEDTSWLSQCTVSLSPCGNLLAVGYRSRLCLLTSQWIRSTDRNTYLISWSGSLPSNITAMLALSICPSHQSSQGLTMVVFALHQHWALLSMEKLDELPVMRISCHTGSYGTLPDDIHVLFQTSVCIISGTSLFQLLRSAKAQLAKVQAGVQENYSVDNRSLSIRKWSFSDQEQINDAAVVGLELKNSYDHLLSASTYGGYDTWYRSIPPMNTLILGAGVKPYVGFHYALEGGTTPPLQDVARAVAHKIKSALPYPLHQPSGGYCLNSATAAQEPQVRVEALSLRAALRDGARAGAVAAVAPDRRLAAVADSLGRVAVLDVARGHLIRLFKGYRDAQCAFVQVFEQDSKKPQLSVIKEVRKATFLIIYNPKKGLIDIRLMQRGNRVAVFTATKNGKLIYNTCGLVGAEKSYTHKKLNLPEMQCVLIDPDGKLKKFVIPFFYALEGEHSNRSKDLHILRDLREFIKKTLSGTDNFETEIVDKASKLKTLDLQKHCLEMLVRNYEIPSKVVISCLKLFWDNIESIDSLTSQELLTKRYFANLGLLTLFYRSINNEPTHEMTELMTKIYNYLNIEKGLAEDTSLDVEEEEERPDFHLLEDDNCILERLLILSQENGYREHQHARVKFAESKSHEFKEITSCFLLEETSKYLVLKPELPVEKLNKLASDVFKAIFKMNDIAMLTSILKNSSIDPKEVMKLVIMHLMNMPLEEISIDLIEKLISVLYYTSYAAEEARNISYNEVYPWWQDIRDLLVNMSCPLRSMIVAMACKAVSKIYEIKYSEIEEEAWESLTKENAKWGILIGKLEDISLLTIILMFKDKFDGNHLPKLQFDDISINLKYIYTRGKGSVTELIAKWLCGMGVVPEAIVANELMENQTGVGDDESDDEDSASYPFLENNRVHVDKNPKIFKWLSLLRQQFPLSTSADYIIANMCWEYAMAWQADMQHIGKLLAVVGCLRNISDAHLRLGLFAIIWATYIRHVFEASCRLVSKVGKLPKEPLCLQDVGFGNTVLVNFLEATTQYLDEFLKYSTTSIDHEKREIQYEKIWDDSMPSLVEVAQDTKKVNNDILNLNYQISCTIYYQCHFNVKVSKPLDTLYDIDYQYIFEALTGSVAKREISMKASEKLRNPRMKFVTKLIRAAIETVSCDDGAVAGAPSYNSEECSRWMEKIAVIGLYHVGYDSLAAEAISRLRAPAGALPPLLALSTQRLKRSLEHSPNPPEWIVLDTSIPAHPSLETTVIVLQKILFQVEMKSKDPVDPQDVKLTQLIIDSCQVLIRKKL</sequence>
<comment type="caution">
    <text evidence="1">The sequence shown here is derived from an EMBL/GenBank/DDBJ whole genome shotgun (WGS) entry which is preliminary data.</text>
</comment>